<keyword evidence="1" id="KW-0489">Methyltransferase</keyword>
<dbReference type="EMBL" id="CAXAMM010042213">
    <property type="protein sequence ID" value="CAK9103584.1"/>
    <property type="molecule type" value="Genomic_DNA"/>
</dbReference>
<dbReference type="InterPro" id="IPR001525">
    <property type="entry name" value="C5_MeTfrase"/>
</dbReference>
<sequence>MASTSSESSESAESEQPAAEDACVDSPRPQAWLPRPQARSGRESTAASSAGGLARISLTLRKPRCCQLCNGRSTDESPLDYPTDELFPEVEGRLPWRSYEKAKEEASGETVRVPSLHKEHKSVDDYYKHVSKKANQNDHRGFLASRKAWVRQHNEGGPTRKRLQSKKELQEALKQMQMTRSTGGKFIAPKKQFVTQEAWDSQQYGDYDSTKEVIEHLWGRDVKGIWIHAGKKGVYDYEEYQDSALQESELVHDSRTGLDEGLARKRKAALEQINQGSLQRDKMAVESKGSELSLEGVLDALRQGGYQPSSPKSNLAGAHQAAVEDCQDDSSSEGAKSSSGSEKMDCDPPKQQPGPRGRDAKGKASSSSTGFGKQGSQDSGNTLLADGRAQRALRNLQDKVVELKSKLAKVKVDDAVPEPDAHSQATFKQSCADRIAEVKSIGRQAREHSKRMDKSSNRELFDNELKDLDSLEAAALALQNLFTAASSSTSSPEFALTSVEESSKHLELLGVESLGTCYTLRLALAKAEIESRILLNLRAVKALDVEALSAGKENVDSVLEVVAICKALVSACKEHTNDFIGNSLRESCELALGLVSEEDISATQQAVEALAEMDGEKEGLGGIEQFLLNHAVGQSLVALATSRVDSGDDEAKATESLKKLEASLGSLQAVSHGGASVGIKLITADLQPTQELIVECSKQLSVLKARKATKEPLANAKQTCRAHDKLRDVLKEHMSGFVAGLLRDYKDLSQMVCNAAKFVFSEKDEKGKKQDVNASELKRWCDTLPKLLPDWVGADLAKTFDTRFVCVCQAKHEALASSGLNAIASLVTACESGSPGSLSAEEQQQLLLKIPKANALKSLVSSFLEVTGLTFSLKTLRPVVVGWAAHDKLSITDAVSFVPALELTSKHLQLVSADKTCQDDLSKSGLLRAGPWLSEAETPDKKSMKDLANLSATLKLKLDGLPEDCKALKKSGASLLAECESKSKGVAKRHVSEEGGRQKGSDKKLALAKEGKEPQKDKSDKKDSKKDKKDKKAKKKEKKDKEGKKDKKELKEGQRSEEARKKEKKSHKQDDVDPEKKKRKREEKTPERKRVLREHGSGDAALMLSASSRVTCPEDIVDGALLPKLAKENFQSFKAACPASPMAFGLSPEKADGLELTWGSCCSGSEGVHYVVAAVEDALNDLGYYVKFKHMFSCESNKHKREWVQHVLKMGNVFQSPVDWKFAEYGCVFSDISYMRDKVAMCEHHQQDCPIVGVDFLFIGTSCKDLSRANSSVDRSKLVFSQEKSKGGSAQTFKGFIEYCQGHRPTCVLYENVDSIDDKISNSAETNLTLLMQAMGDIGYQGQKVLTDAAQFGLPCRRRRMYILFVRPDSPKLGMHSDGAIGRVFARVKTLVTACMRSPPCAEKCLLPDGHPVLQDRLKQLKIAAAKSMA</sequence>
<dbReference type="SUPFAM" id="SSF53335">
    <property type="entry name" value="S-adenosyl-L-methionine-dependent methyltransferases"/>
    <property type="match status" value="1"/>
</dbReference>
<feature type="region of interest" description="Disordered" evidence="3">
    <location>
        <begin position="1"/>
        <end position="53"/>
    </location>
</feature>
<evidence type="ECO:0008006" key="6">
    <source>
        <dbReference type="Google" id="ProtNLM"/>
    </source>
</evidence>
<gene>
    <name evidence="4" type="ORF">SCF082_LOCUS48376</name>
</gene>
<feature type="compositionally biased region" description="Polar residues" evidence="3">
    <location>
        <begin position="364"/>
        <end position="382"/>
    </location>
</feature>
<feature type="compositionally biased region" description="Basic and acidic residues" evidence="3">
    <location>
        <begin position="1039"/>
        <end position="1061"/>
    </location>
</feature>
<proteinExistence type="predicted"/>
<evidence type="ECO:0000313" key="4">
    <source>
        <dbReference type="EMBL" id="CAK9103584.1"/>
    </source>
</evidence>
<feature type="compositionally biased region" description="Basic and acidic residues" evidence="3">
    <location>
        <begin position="1068"/>
        <end position="1097"/>
    </location>
</feature>
<dbReference type="Proteomes" id="UP001642464">
    <property type="component" value="Unassembled WGS sequence"/>
</dbReference>
<reference evidence="4 5" key="1">
    <citation type="submission" date="2024-02" db="EMBL/GenBank/DDBJ databases">
        <authorList>
            <person name="Chen Y."/>
            <person name="Shah S."/>
            <person name="Dougan E. K."/>
            <person name="Thang M."/>
            <person name="Chan C."/>
        </authorList>
    </citation>
    <scope>NUCLEOTIDE SEQUENCE [LARGE SCALE GENOMIC DNA]</scope>
</reference>
<keyword evidence="2" id="KW-0808">Transferase</keyword>
<feature type="region of interest" description="Disordered" evidence="3">
    <location>
        <begin position="303"/>
        <end position="382"/>
    </location>
</feature>
<feature type="compositionally biased region" description="Basic residues" evidence="3">
    <location>
        <begin position="1028"/>
        <end position="1038"/>
    </location>
</feature>
<feature type="region of interest" description="Disordered" evidence="3">
    <location>
        <begin position="980"/>
        <end position="1100"/>
    </location>
</feature>
<evidence type="ECO:0000313" key="5">
    <source>
        <dbReference type="Proteomes" id="UP001642464"/>
    </source>
</evidence>
<feature type="compositionally biased region" description="Low complexity" evidence="3">
    <location>
        <begin position="332"/>
        <end position="341"/>
    </location>
</feature>
<keyword evidence="5" id="KW-1185">Reference proteome</keyword>
<comment type="caution">
    <text evidence="4">The sequence shown here is derived from an EMBL/GenBank/DDBJ whole genome shotgun (WGS) entry which is preliminary data.</text>
</comment>
<name>A0ABP0RTF4_9DINO</name>
<feature type="compositionally biased region" description="Basic and acidic residues" evidence="3">
    <location>
        <begin position="990"/>
        <end position="1027"/>
    </location>
</feature>
<protein>
    <recommendedName>
        <fullName evidence="6">DNA (cytosine-5-)-methyltransferase</fullName>
    </recommendedName>
</protein>
<feature type="compositionally biased region" description="Low complexity" evidence="3">
    <location>
        <begin position="1"/>
        <end position="21"/>
    </location>
</feature>
<dbReference type="Gene3D" id="3.40.50.150">
    <property type="entry name" value="Vaccinia Virus protein VP39"/>
    <property type="match status" value="1"/>
</dbReference>
<organism evidence="4 5">
    <name type="scientific">Durusdinium trenchii</name>
    <dbReference type="NCBI Taxonomy" id="1381693"/>
    <lineage>
        <taxon>Eukaryota</taxon>
        <taxon>Sar</taxon>
        <taxon>Alveolata</taxon>
        <taxon>Dinophyceae</taxon>
        <taxon>Suessiales</taxon>
        <taxon>Symbiodiniaceae</taxon>
        <taxon>Durusdinium</taxon>
    </lineage>
</organism>
<dbReference type="Pfam" id="PF00145">
    <property type="entry name" value="DNA_methylase"/>
    <property type="match status" value="1"/>
</dbReference>
<evidence type="ECO:0000256" key="2">
    <source>
        <dbReference type="ARBA" id="ARBA00022679"/>
    </source>
</evidence>
<dbReference type="InterPro" id="IPR029063">
    <property type="entry name" value="SAM-dependent_MTases_sf"/>
</dbReference>
<accession>A0ABP0RTF4</accession>
<evidence type="ECO:0000256" key="1">
    <source>
        <dbReference type="ARBA" id="ARBA00022603"/>
    </source>
</evidence>
<feature type="non-terminal residue" evidence="4">
    <location>
        <position position="1430"/>
    </location>
</feature>
<evidence type="ECO:0000256" key="3">
    <source>
        <dbReference type="SAM" id="MobiDB-lite"/>
    </source>
</evidence>